<evidence type="ECO:0000256" key="6">
    <source>
        <dbReference type="ARBA" id="ARBA00022777"/>
    </source>
</evidence>
<evidence type="ECO:0000256" key="1">
    <source>
        <dbReference type="ARBA" id="ARBA00000085"/>
    </source>
</evidence>
<protein>
    <recommendedName>
        <fullName evidence="2">histidine kinase</fullName>
        <ecNumber evidence="2">2.7.13.3</ecNumber>
    </recommendedName>
</protein>
<dbReference type="GO" id="GO:0016020">
    <property type="term" value="C:membrane"/>
    <property type="evidence" value="ECO:0007669"/>
    <property type="project" value="InterPro"/>
</dbReference>
<evidence type="ECO:0000313" key="11">
    <source>
        <dbReference type="EMBL" id="ACZ91433.1"/>
    </source>
</evidence>
<keyword evidence="3" id="KW-0597">Phosphoprotein</keyword>
<dbReference type="GO" id="GO:0000155">
    <property type="term" value="F:phosphorelay sensor kinase activity"/>
    <property type="evidence" value="ECO:0007669"/>
    <property type="project" value="InterPro"/>
</dbReference>
<feature type="domain" description="Signal transduction histidine kinase subgroup 3 dimerisation and phosphoacceptor" evidence="10">
    <location>
        <begin position="186"/>
        <end position="250"/>
    </location>
</feature>
<dbReference type="InterPro" id="IPR036890">
    <property type="entry name" value="HATPase_C_sf"/>
</dbReference>
<feature type="transmembrane region" description="Helical" evidence="9">
    <location>
        <begin position="131"/>
        <end position="151"/>
    </location>
</feature>
<evidence type="ECO:0000259" key="10">
    <source>
        <dbReference type="Pfam" id="PF07730"/>
    </source>
</evidence>
<feature type="transmembrane region" description="Helical" evidence="9">
    <location>
        <begin position="12"/>
        <end position="34"/>
    </location>
</feature>
<dbReference type="AlphaFoldDB" id="D2B5X9"/>
<dbReference type="InterPro" id="IPR050482">
    <property type="entry name" value="Sensor_HK_TwoCompSys"/>
</dbReference>
<feature type="transmembrane region" description="Helical" evidence="9">
    <location>
        <begin position="106"/>
        <end position="124"/>
    </location>
</feature>
<dbReference type="GO" id="GO:0046983">
    <property type="term" value="F:protein dimerization activity"/>
    <property type="evidence" value="ECO:0007669"/>
    <property type="project" value="InterPro"/>
</dbReference>
<dbReference type="HOGENOM" id="CLU_000445_20_1_11"/>
<dbReference type="Gene3D" id="1.20.5.1930">
    <property type="match status" value="1"/>
</dbReference>
<keyword evidence="7" id="KW-0067">ATP-binding</keyword>
<gene>
    <name evidence="11" type="ordered locus">Sros_8798</name>
</gene>
<dbReference type="SUPFAM" id="SSF55874">
    <property type="entry name" value="ATPase domain of HSP90 chaperone/DNA topoisomerase II/histidine kinase"/>
    <property type="match status" value="1"/>
</dbReference>
<proteinExistence type="predicted"/>
<dbReference type="RefSeq" id="WP_012895160.1">
    <property type="nucleotide sequence ID" value="NC_013595.1"/>
</dbReference>
<evidence type="ECO:0000256" key="4">
    <source>
        <dbReference type="ARBA" id="ARBA00022679"/>
    </source>
</evidence>
<dbReference type="PANTHER" id="PTHR24421:SF10">
    <property type="entry name" value="NITRATE_NITRITE SENSOR PROTEIN NARQ"/>
    <property type="match status" value="1"/>
</dbReference>
<dbReference type="Gene3D" id="3.30.565.10">
    <property type="entry name" value="Histidine kinase-like ATPase, C-terminal domain"/>
    <property type="match status" value="1"/>
</dbReference>
<dbReference type="Proteomes" id="UP000002029">
    <property type="component" value="Chromosome"/>
</dbReference>
<evidence type="ECO:0000256" key="9">
    <source>
        <dbReference type="SAM" id="Phobius"/>
    </source>
</evidence>
<dbReference type="EC" id="2.7.13.3" evidence="2"/>
<keyword evidence="4" id="KW-0808">Transferase</keyword>
<evidence type="ECO:0000256" key="3">
    <source>
        <dbReference type="ARBA" id="ARBA00022553"/>
    </source>
</evidence>
<dbReference type="KEGG" id="sro:Sros_8798"/>
<dbReference type="PANTHER" id="PTHR24421">
    <property type="entry name" value="NITRATE/NITRITE SENSOR PROTEIN NARX-RELATED"/>
    <property type="match status" value="1"/>
</dbReference>
<keyword evidence="6 11" id="KW-0418">Kinase</keyword>
<feature type="transmembrane region" description="Helical" evidence="9">
    <location>
        <begin position="46"/>
        <end position="65"/>
    </location>
</feature>
<name>D2B5X9_STRRD</name>
<evidence type="ECO:0000256" key="5">
    <source>
        <dbReference type="ARBA" id="ARBA00022741"/>
    </source>
</evidence>
<reference evidence="11 12" key="1">
    <citation type="journal article" date="2010" name="Stand. Genomic Sci.">
        <title>Complete genome sequence of Streptosporangium roseum type strain (NI 9100).</title>
        <authorList>
            <person name="Nolan M."/>
            <person name="Sikorski J."/>
            <person name="Jando M."/>
            <person name="Lucas S."/>
            <person name="Lapidus A."/>
            <person name="Glavina Del Rio T."/>
            <person name="Chen F."/>
            <person name="Tice H."/>
            <person name="Pitluck S."/>
            <person name="Cheng J.F."/>
            <person name="Chertkov O."/>
            <person name="Sims D."/>
            <person name="Meincke L."/>
            <person name="Brettin T."/>
            <person name="Han C."/>
            <person name="Detter J.C."/>
            <person name="Bruce D."/>
            <person name="Goodwin L."/>
            <person name="Land M."/>
            <person name="Hauser L."/>
            <person name="Chang Y.J."/>
            <person name="Jeffries C.D."/>
            <person name="Ivanova N."/>
            <person name="Mavromatis K."/>
            <person name="Mikhailova N."/>
            <person name="Chen A."/>
            <person name="Palaniappan K."/>
            <person name="Chain P."/>
            <person name="Rohde M."/>
            <person name="Goker M."/>
            <person name="Bristow J."/>
            <person name="Eisen J.A."/>
            <person name="Markowitz V."/>
            <person name="Hugenholtz P."/>
            <person name="Kyrpides N.C."/>
            <person name="Klenk H.P."/>
        </authorList>
    </citation>
    <scope>NUCLEOTIDE SEQUENCE [LARGE SCALE GENOMIC DNA]</scope>
    <source>
        <strain evidence="12">ATCC 12428 / DSM 43021 / JCM 3005 / NI 9100</strain>
    </source>
</reference>
<dbReference type="OrthoDB" id="227596at2"/>
<dbReference type="CDD" id="cd16917">
    <property type="entry name" value="HATPase_UhpB-NarQ-NarX-like"/>
    <property type="match status" value="1"/>
</dbReference>
<dbReference type="InterPro" id="IPR011712">
    <property type="entry name" value="Sig_transdc_His_kin_sub3_dim/P"/>
</dbReference>
<organism evidence="11 12">
    <name type="scientific">Streptosporangium roseum (strain ATCC 12428 / DSM 43021 / JCM 3005 / KCTC 9067 / NCIMB 10171 / NRRL 2505 / NI 9100)</name>
    <dbReference type="NCBI Taxonomy" id="479432"/>
    <lineage>
        <taxon>Bacteria</taxon>
        <taxon>Bacillati</taxon>
        <taxon>Actinomycetota</taxon>
        <taxon>Actinomycetes</taxon>
        <taxon>Streptosporangiales</taxon>
        <taxon>Streptosporangiaceae</taxon>
        <taxon>Streptosporangium</taxon>
    </lineage>
</organism>
<evidence type="ECO:0000256" key="2">
    <source>
        <dbReference type="ARBA" id="ARBA00012438"/>
    </source>
</evidence>
<keyword evidence="5" id="KW-0547">Nucleotide-binding</keyword>
<dbReference type="EMBL" id="CP001814">
    <property type="protein sequence ID" value="ACZ91433.1"/>
    <property type="molecule type" value="Genomic_DNA"/>
</dbReference>
<comment type="catalytic activity">
    <reaction evidence="1">
        <text>ATP + protein L-histidine = ADP + protein N-phospho-L-histidine.</text>
        <dbReference type="EC" id="2.7.13.3"/>
    </reaction>
</comment>
<keyword evidence="8" id="KW-0902">Two-component regulatory system</keyword>
<keyword evidence="9" id="KW-0472">Membrane</keyword>
<evidence type="ECO:0000256" key="7">
    <source>
        <dbReference type="ARBA" id="ARBA00022840"/>
    </source>
</evidence>
<dbReference type="Pfam" id="PF07730">
    <property type="entry name" value="HisKA_3"/>
    <property type="match status" value="1"/>
</dbReference>
<feature type="transmembrane region" description="Helical" evidence="9">
    <location>
        <begin position="77"/>
        <end position="100"/>
    </location>
</feature>
<keyword evidence="9" id="KW-1133">Transmembrane helix</keyword>
<keyword evidence="9" id="KW-0812">Transmembrane</keyword>
<dbReference type="GO" id="GO:0005524">
    <property type="term" value="F:ATP binding"/>
    <property type="evidence" value="ECO:0007669"/>
    <property type="project" value="UniProtKB-KW"/>
</dbReference>
<evidence type="ECO:0000313" key="12">
    <source>
        <dbReference type="Proteomes" id="UP000002029"/>
    </source>
</evidence>
<sequence length="419" mass="43977">MNGSATAPRRGLRDWAVDIGLFLLAAAYGVLMSATRLEAPPLPGPSWLFGLDQLTGALGCAALWLRRSRPVELALTLVALSAFSELVAGAMLVALFTVAVHRSPRTTAAVFALSLLAALGYVVLRPEPGTPGVLLLLLGVTVQGAAVGWGLSIHHRRRLVLSLRDRAARAEIEAHLRAEQAQLHTRERIAREIHDVLGHRLSLLSVHAGALEYHPDAPAEDVARAAKVIRESAHQALQDLREVIGVLRAPVGELPQPTLADVRQLAAESVRAGMRVDLSEELTGAVPDRVGRTAYRIVQEALTNARKHAPGSEVRVRVAGAPGRGVTVEVCNTAPAASTPAPTSTPAHDATVPDTAMPVPEVAAPVLAPGAAAVPAHDARPGQGLVGLAERVALADGRLEHGATAAGGWRLAAWLPWPP</sequence>
<accession>D2B5X9</accession>
<keyword evidence="12" id="KW-1185">Reference proteome</keyword>
<evidence type="ECO:0000256" key="8">
    <source>
        <dbReference type="ARBA" id="ARBA00023012"/>
    </source>
</evidence>
<dbReference type="STRING" id="479432.Sros_8798"/>
<dbReference type="eggNOG" id="COG4585">
    <property type="taxonomic scope" value="Bacteria"/>
</dbReference>